<name>A0A6G3ZS65_9BACL</name>
<protein>
    <recommendedName>
        <fullName evidence="2">Immunity protein 10</fullName>
    </recommendedName>
</protein>
<dbReference type="AlphaFoldDB" id="A0A6G3ZS65"/>
<sequence length="132" mass="15545">MKTLLHANFLYAQIDEEIDVLMIGFADDEFDTQEYILLQKTLNPNEEDMEAGFDKVHITYNGESQSLYGGIKKFVVTRNRIEIILNEEASEILNSQAVIEINYDQDKTDINEFQNYFIQLFSNEKDVYYFDF</sequence>
<gene>
    <name evidence="1" type="ORF">GK047_02445</name>
</gene>
<organism evidence="1">
    <name type="scientific">Paenibacillus sp. SYP-B3998</name>
    <dbReference type="NCBI Taxonomy" id="2678564"/>
    <lineage>
        <taxon>Bacteria</taxon>
        <taxon>Bacillati</taxon>
        <taxon>Bacillota</taxon>
        <taxon>Bacilli</taxon>
        <taxon>Bacillales</taxon>
        <taxon>Paenibacillaceae</taxon>
        <taxon>Paenibacillus</taxon>
    </lineage>
</organism>
<reference evidence="1" key="1">
    <citation type="submission" date="2020-02" db="EMBL/GenBank/DDBJ databases">
        <authorList>
            <person name="Shen X.-R."/>
            <person name="Zhang Y.-X."/>
        </authorList>
    </citation>
    <scope>NUCLEOTIDE SEQUENCE</scope>
    <source>
        <strain evidence="1">SYP-B3998</strain>
    </source>
</reference>
<proteinExistence type="predicted"/>
<dbReference type="EMBL" id="JAAIKC010000001">
    <property type="protein sequence ID" value="NEW04878.1"/>
    <property type="molecule type" value="Genomic_DNA"/>
</dbReference>
<comment type="caution">
    <text evidence="1">The sequence shown here is derived from an EMBL/GenBank/DDBJ whole genome shotgun (WGS) entry which is preliminary data.</text>
</comment>
<evidence type="ECO:0008006" key="2">
    <source>
        <dbReference type="Google" id="ProtNLM"/>
    </source>
</evidence>
<accession>A0A6G3ZS65</accession>
<dbReference type="Pfam" id="PF15588">
    <property type="entry name" value="Imm10"/>
    <property type="match status" value="1"/>
</dbReference>
<dbReference type="InterPro" id="IPR028962">
    <property type="entry name" value="Imm10"/>
</dbReference>
<evidence type="ECO:0000313" key="1">
    <source>
        <dbReference type="EMBL" id="NEW04878.1"/>
    </source>
</evidence>
<dbReference type="RefSeq" id="WP_163940734.1">
    <property type="nucleotide sequence ID" value="NZ_JAAIKC010000001.1"/>
</dbReference>